<dbReference type="GO" id="GO:0008652">
    <property type="term" value="P:amino acid biosynthetic process"/>
    <property type="evidence" value="ECO:0007669"/>
    <property type="project" value="UniProtKB-KW"/>
</dbReference>
<dbReference type="CDD" id="cd00464">
    <property type="entry name" value="SK"/>
    <property type="match status" value="1"/>
</dbReference>
<proteinExistence type="inferred from homology"/>
<comment type="similarity">
    <text evidence="2 11">Belongs to the shikimate kinase family.</text>
</comment>
<dbReference type="AlphaFoldDB" id="A0A916YBN7"/>
<organism evidence="12 13">
    <name type="scientific">Microbacterium faecale</name>
    <dbReference type="NCBI Taxonomy" id="1804630"/>
    <lineage>
        <taxon>Bacteria</taxon>
        <taxon>Bacillati</taxon>
        <taxon>Actinomycetota</taxon>
        <taxon>Actinomycetes</taxon>
        <taxon>Micrococcales</taxon>
        <taxon>Microbacteriaceae</taxon>
        <taxon>Microbacterium</taxon>
    </lineage>
</organism>
<comment type="caution">
    <text evidence="11">Lacks conserved residue(s) required for the propagation of feature annotation.</text>
</comment>
<keyword evidence="13" id="KW-1185">Reference proteome</keyword>
<dbReference type="InterPro" id="IPR027417">
    <property type="entry name" value="P-loop_NTPase"/>
</dbReference>
<feature type="binding site" evidence="11">
    <location>
        <position position="60"/>
    </location>
    <ligand>
        <name>substrate</name>
    </ligand>
</feature>
<evidence type="ECO:0000313" key="12">
    <source>
        <dbReference type="EMBL" id="GGD38026.1"/>
    </source>
</evidence>
<evidence type="ECO:0000256" key="11">
    <source>
        <dbReference type="HAMAP-Rule" id="MF_00109"/>
    </source>
</evidence>
<dbReference type="SUPFAM" id="SSF52540">
    <property type="entry name" value="P-loop containing nucleoside triphosphate hydrolases"/>
    <property type="match status" value="1"/>
</dbReference>
<dbReference type="GO" id="GO:0005829">
    <property type="term" value="C:cytosol"/>
    <property type="evidence" value="ECO:0007669"/>
    <property type="project" value="TreeGrafter"/>
</dbReference>
<keyword evidence="7 11" id="KW-0418">Kinase</keyword>
<keyword evidence="6 11" id="KW-0547">Nucleotide-binding</keyword>
<keyword evidence="5 11" id="KW-0808">Transferase</keyword>
<feature type="binding site" evidence="11">
    <location>
        <position position="37"/>
    </location>
    <ligand>
        <name>substrate</name>
    </ligand>
</feature>
<dbReference type="PROSITE" id="PS01128">
    <property type="entry name" value="SHIKIMATE_KINASE"/>
    <property type="match status" value="1"/>
</dbReference>
<dbReference type="Pfam" id="PF01202">
    <property type="entry name" value="SKI"/>
    <property type="match status" value="1"/>
</dbReference>
<dbReference type="EC" id="2.7.1.71" evidence="3 11"/>
<keyword evidence="11" id="KW-0479">Metal-binding</keyword>
<feature type="binding site" evidence="11">
    <location>
        <begin position="15"/>
        <end position="20"/>
    </location>
    <ligand>
        <name>ATP</name>
        <dbReference type="ChEBI" id="CHEBI:30616"/>
    </ligand>
</feature>
<comment type="subunit">
    <text evidence="11">Monomer.</text>
</comment>
<evidence type="ECO:0000256" key="2">
    <source>
        <dbReference type="ARBA" id="ARBA00006997"/>
    </source>
</evidence>
<evidence type="ECO:0000313" key="13">
    <source>
        <dbReference type="Proteomes" id="UP000633205"/>
    </source>
</evidence>
<reference evidence="12" key="1">
    <citation type="journal article" date="2014" name="Int. J. Syst. Evol. Microbiol.">
        <title>Complete genome sequence of Corynebacterium casei LMG S-19264T (=DSM 44701T), isolated from a smear-ripened cheese.</title>
        <authorList>
            <consortium name="US DOE Joint Genome Institute (JGI-PGF)"/>
            <person name="Walter F."/>
            <person name="Albersmeier A."/>
            <person name="Kalinowski J."/>
            <person name="Ruckert C."/>
        </authorList>
    </citation>
    <scope>NUCLEOTIDE SEQUENCE</scope>
    <source>
        <strain evidence="12">CGMCC 1.15152</strain>
    </source>
</reference>
<dbReference type="RefSeq" id="WP_188711970.1">
    <property type="nucleotide sequence ID" value="NZ_BMHO01000001.1"/>
</dbReference>
<evidence type="ECO:0000256" key="7">
    <source>
        <dbReference type="ARBA" id="ARBA00022777"/>
    </source>
</evidence>
<gene>
    <name evidence="11" type="primary">aroK</name>
    <name evidence="12" type="ORF">GCM10010915_18570</name>
</gene>
<comment type="caution">
    <text evidence="12">The sequence shown here is derived from an EMBL/GenBank/DDBJ whole genome shotgun (WGS) entry which is preliminary data.</text>
</comment>
<feature type="binding site" evidence="11">
    <location>
        <position position="19"/>
    </location>
    <ligand>
        <name>Mg(2+)</name>
        <dbReference type="ChEBI" id="CHEBI:18420"/>
    </ligand>
</feature>
<evidence type="ECO:0000256" key="4">
    <source>
        <dbReference type="ARBA" id="ARBA00022605"/>
    </source>
</evidence>
<dbReference type="PRINTS" id="PR01100">
    <property type="entry name" value="SHIKIMTKNASE"/>
</dbReference>
<feature type="binding site" evidence="11">
    <location>
        <position position="117"/>
    </location>
    <ligand>
        <name>ATP</name>
        <dbReference type="ChEBI" id="CHEBI:30616"/>
    </ligand>
</feature>
<keyword evidence="4 11" id="KW-0028">Amino-acid biosynthesis</keyword>
<evidence type="ECO:0000256" key="8">
    <source>
        <dbReference type="ARBA" id="ARBA00022840"/>
    </source>
</evidence>
<dbReference type="GO" id="GO:0000287">
    <property type="term" value="F:magnesium ion binding"/>
    <property type="evidence" value="ECO:0007669"/>
    <property type="project" value="UniProtKB-UniRule"/>
</dbReference>
<comment type="pathway">
    <text evidence="1 11">Metabolic intermediate biosynthesis; chorismate biosynthesis; chorismate from D-erythrose 4-phosphate and phosphoenolpyruvate: step 5/7.</text>
</comment>
<keyword evidence="11" id="KW-0460">Magnesium</keyword>
<comment type="subcellular location">
    <subcellularLocation>
        <location evidence="11">Cytoplasm</location>
    </subcellularLocation>
</comment>
<dbReference type="PANTHER" id="PTHR21087:SF16">
    <property type="entry name" value="SHIKIMATE KINASE 1, CHLOROPLASTIC"/>
    <property type="match status" value="1"/>
</dbReference>
<dbReference type="EMBL" id="BMHO01000001">
    <property type="protein sequence ID" value="GGD38026.1"/>
    <property type="molecule type" value="Genomic_DNA"/>
</dbReference>
<evidence type="ECO:0000256" key="3">
    <source>
        <dbReference type="ARBA" id="ARBA00012154"/>
    </source>
</evidence>
<sequence>MSDGRASVAFIGPMGSGKTSIARRVAKRLDVPFADTDAMVVAEHGPIADFFSEHGEAAFRRVERDAVVDALTRGGIVALGGGAVVTDETREALAHHHVVLLTVSERTIRSRIRGAKRPLLNAADPIAEWSRIAAERRPIYEALADVTFDTSSGPLRLVVDSAAEWAADRLGIAIDRRDTA</sequence>
<dbReference type="PANTHER" id="PTHR21087">
    <property type="entry name" value="SHIKIMATE KINASE"/>
    <property type="match status" value="1"/>
</dbReference>
<keyword evidence="8 11" id="KW-0067">ATP-binding</keyword>
<dbReference type="InterPro" id="IPR031322">
    <property type="entry name" value="Shikimate/glucono_kinase"/>
</dbReference>
<dbReference type="Proteomes" id="UP000633205">
    <property type="component" value="Unassembled WGS sequence"/>
</dbReference>
<name>A0A916YBN7_9MICO</name>
<evidence type="ECO:0000256" key="6">
    <source>
        <dbReference type="ARBA" id="ARBA00022741"/>
    </source>
</evidence>
<dbReference type="GO" id="GO:0009073">
    <property type="term" value="P:aromatic amino acid family biosynthetic process"/>
    <property type="evidence" value="ECO:0007669"/>
    <property type="project" value="UniProtKB-KW"/>
</dbReference>
<dbReference type="GO" id="GO:0004765">
    <property type="term" value="F:shikimate kinase activity"/>
    <property type="evidence" value="ECO:0007669"/>
    <property type="project" value="UniProtKB-UniRule"/>
</dbReference>
<evidence type="ECO:0000256" key="10">
    <source>
        <dbReference type="ARBA" id="ARBA00048567"/>
    </source>
</evidence>
<comment type="cofactor">
    <cofactor evidence="11">
        <name>Mg(2+)</name>
        <dbReference type="ChEBI" id="CHEBI:18420"/>
    </cofactor>
    <text evidence="11">Binds 1 Mg(2+) ion per subunit.</text>
</comment>
<comment type="catalytic activity">
    <reaction evidence="10 11">
        <text>shikimate + ATP = 3-phosphoshikimate + ADP + H(+)</text>
        <dbReference type="Rhea" id="RHEA:13121"/>
        <dbReference type="ChEBI" id="CHEBI:15378"/>
        <dbReference type="ChEBI" id="CHEBI:30616"/>
        <dbReference type="ChEBI" id="CHEBI:36208"/>
        <dbReference type="ChEBI" id="CHEBI:145989"/>
        <dbReference type="ChEBI" id="CHEBI:456216"/>
        <dbReference type="EC" id="2.7.1.71"/>
    </reaction>
</comment>
<dbReference type="GO" id="GO:0009423">
    <property type="term" value="P:chorismate biosynthetic process"/>
    <property type="evidence" value="ECO:0007669"/>
    <property type="project" value="UniProtKB-UniRule"/>
</dbReference>
<feature type="binding site" evidence="11">
    <location>
        <position position="81"/>
    </location>
    <ligand>
        <name>substrate</name>
    </ligand>
</feature>
<comment type="function">
    <text evidence="11">Catalyzes the specific phosphorylation of the 3-hydroxyl group of shikimic acid using ATP as a cosubstrate.</text>
</comment>
<evidence type="ECO:0000256" key="9">
    <source>
        <dbReference type="ARBA" id="ARBA00023141"/>
    </source>
</evidence>
<reference evidence="12" key="2">
    <citation type="submission" date="2020-09" db="EMBL/GenBank/DDBJ databases">
        <authorList>
            <person name="Sun Q."/>
            <person name="Zhou Y."/>
        </authorList>
    </citation>
    <scope>NUCLEOTIDE SEQUENCE</scope>
    <source>
        <strain evidence="12">CGMCC 1.15152</strain>
    </source>
</reference>
<evidence type="ECO:0000256" key="1">
    <source>
        <dbReference type="ARBA" id="ARBA00004842"/>
    </source>
</evidence>
<dbReference type="InterPro" id="IPR023000">
    <property type="entry name" value="Shikimate_kinase_CS"/>
</dbReference>
<dbReference type="Gene3D" id="3.40.50.300">
    <property type="entry name" value="P-loop containing nucleotide triphosphate hydrolases"/>
    <property type="match status" value="1"/>
</dbReference>
<feature type="binding site" evidence="11">
    <location>
        <position position="136"/>
    </location>
    <ligand>
        <name>substrate</name>
    </ligand>
</feature>
<dbReference type="InterPro" id="IPR000623">
    <property type="entry name" value="Shikimate_kinase/TSH1"/>
</dbReference>
<dbReference type="HAMAP" id="MF_00109">
    <property type="entry name" value="Shikimate_kinase"/>
    <property type="match status" value="1"/>
</dbReference>
<keyword evidence="9 11" id="KW-0057">Aromatic amino acid biosynthesis</keyword>
<dbReference type="GO" id="GO:0005524">
    <property type="term" value="F:ATP binding"/>
    <property type="evidence" value="ECO:0007669"/>
    <property type="project" value="UniProtKB-UniRule"/>
</dbReference>
<evidence type="ECO:0000256" key="5">
    <source>
        <dbReference type="ARBA" id="ARBA00022679"/>
    </source>
</evidence>
<accession>A0A916YBN7</accession>
<protein>
    <recommendedName>
        <fullName evidence="3 11">Shikimate kinase</fullName>
        <shortName evidence="11">SK</shortName>
        <ecNumber evidence="3 11">2.7.1.71</ecNumber>
    </recommendedName>
</protein>
<keyword evidence="11" id="KW-0963">Cytoplasm</keyword>